<proteinExistence type="predicted"/>
<protein>
    <submittedName>
        <fullName evidence="1">Uncharacterized protein</fullName>
    </submittedName>
</protein>
<gene>
    <name evidence="1" type="ORF">H9623_13025</name>
</gene>
<evidence type="ECO:0000313" key="1">
    <source>
        <dbReference type="EMBL" id="MBE7701219.1"/>
    </source>
</evidence>
<sequence>MSAVRDLRPGDRFLTPGGRELTVRKTRAYTLGRYGTVEVLTVEPYIPTEPGETFIADGAYPIQVIGGAA</sequence>
<organism evidence="1 2">
    <name type="scientific">Oerskovia douganii</name>
    <dbReference type="NCBI Taxonomy" id="2762210"/>
    <lineage>
        <taxon>Bacteria</taxon>
        <taxon>Bacillati</taxon>
        <taxon>Actinomycetota</taxon>
        <taxon>Actinomycetes</taxon>
        <taxon>Micrococcales</taxon>
        <taxon>Cellulomonadaceae</taxon>
        <taxon>Oerskovia</taxon>
    </lineage>
</organism>
<name>A0A9D5UBC1_9CELL</name>
<keyword evidence="2" id="KW-1185">Reference proteome</keyword>
<dbReference type="Proteomes" id="UP000822993">
    <property type="component" value="Unassembled WGS sequence"/>
</dbReference>
<comment type="caution">
    <text evidence="1">The sequence shown here is derived from an EMBL/GenBank/DDBJ whole genome shotgun (WGS) entry which is preliminary data.</text>
</comment>
<reference evidence="1 2" key="1">
    <citation type="submission" date="2020-08" db="EMBL/GenBank/DDBJ databases">
        <title>A Genomic Blueprint of the Chicken Gut Microbiome.</title>
        <authorList>
            <person name="Gilroy R."/>
            <person name="Ravi A."/>
            <person name="Getino M."/>
            <person name="Pursley I."/>
            <person name="Horton D.L."/>
            <person name="Alikhan N.-F."/>
            <person name="Baker D."/>
            <person name="Gharbi K."/>
            <person name="Hall N."/>
            <person name="Watson M."/>
            <person name="Adriaenssens E.M."/>
            <person name="Foster-Nyarko E."/>
            <person name="Jarju S."/>
            <person name="Secka A."/>
            <person name="Antonio M."/>
            <person name="Oren A."/>
            <person name="Chaudhuri R."/>
            <person name="La Ragione R.M."/>
            <person name="Hildebrand F."/>
            <person name="Pallen M.J."/>
        </authorList>
    </citation>
    <scope>NUCLEOTIDE SEQUENCE [LARGE SCALE GENOMIC DNA]</scope>
    <source>
        <strain evidence="1 2">Sa1BUA8</strain>
    </source>
</reference>
<dbReference type="RefSeq" id="WP_193720479.1">
    <property type="nucleotide sequence ID" value="NZ_JACSPN010000017.1"/>
</dbReference>
<accession>A0A9D5UBC1</accession>
<evidence type="ECO:0000313" key="2">
    <source>
        <dbReference type="Proteomes" id="UP000822993"/>
    </source>
</evidence>
<dbReference type="EMBL" id="JACSPN010000017">
    <property type="protein sequence ID" value="MBE7701219.1"/>
    <property type="molecule type" value="Genomic_DNA"/>
</dbReference>
<dbReference type="AlphaFoldDB" id="A0A9D5UBC1"/>